<gene>
    <name evidence="3" type="ORF">SAMN05421771_2290</name>
</gene>
<organism evidence="3 4">
    <name type="scientific">Granulicella pectinivorans</name>
    <dbReference type="NCBI Taxonomy" id="474950"/>
    <lineage>
        <taxon>Bacteria</taxon>
        <taxon>Pseudomonadati</taxon>
        <taxon>Acidobacteriota</taxon>
        <taxon>Terriglobia</taxon>
        <taxon>Terriglobales</taxon>
        <taxon>Acidobacteriaceae</taxon>
        <taxon>Granulicella</taxon>
    </lineage>
</organism>
<dbReference type="EMBL" id="FOZL01000001">
    <property type="protein sequence ID" value="SFS13386.1"/>
    <property type="molecule type" value="Genomic_DNA"/>
</dbReference>
<reference evidence="3 4" key="1">
    <citation type="submission" date="2016-10" db="EMBL/GenBank/DDBJ databases">
        <authorList>
            <person name="de Groot N.N."/>
        </authorList>
    </citation>
    <scope>NUCLEOTIDE SEQUENCE [LARGE SCALE GENOMIC DNA]</scope>
    <source>
        <strain evidence="3 4">DSM 21001</strain>
    </source>
</reference>
<keyword evidence="1 2" id="KW-0732">Signal</keyword>
<dbReference type="AlphaFoldDB" id="A0A1I6MCB7"/>
<evidence type="ECO:0000256" key="1">
    <source>
        <dbReference type="ARBA" id="ARBA00022729"/>
    </source>
</evidence>
<name>A0A1I6MCB7_9BACT</name>
<protein>
    <submittedName>
        <fullName evidence="3">Outer membrane lipoprotein-sorting protein</fullName>
    </submittedName>
</protein>
<dbReference type="Proteomes" id="UP000199024">
    <property type="component" value="Unassembled WGS sequence"/>
</dbReference>
<dbReference type="InterPro" id="IPR029046">
    <property type="entry name" value="LolA/LolB/LppX"/>
</dbReference>
<evidence type="ECO:0000256" key="2">
    <source>
        <dbReference type="SAM" id="SignalP"/>
    </source>
</evidence>
<proteinExistence type="predicted"/>
<dbReference type="RefSeq" id="WP_089839252.1">
    <property type="nucleotide sequence ID" value="NZ_FOZL01000001.1"/>
</dbReference>
<accession>A0A1I6MCB7</accession>
<evidence type="ECO:0000313" key="3">
    <source>
        <dbReference type="EMBL" id="SFS13386.1"/>
    </source>
</evidence>
<feature type="chain" id="PRO_5011711217" evidence="2">
    <location>
        <begin position="20"/>
        <end position="224"/>
    </location>
</feature>
<dbReference type="STRING" id="474950.SAMN05421771_2290"/>
<keyword evidence="4" id="KW-1185">Reference proteome</keyword>
<dbReference type="OrthoDB" id="128646at2"/>
<dbReference type="Gene3D" id="2.50.20.10">
    <property type="entry name" value="Lipoprotein localisation LolA/LolB/LppX"/>
    <property type="match status" value="1"/>
</dbReference>
<feature type="signal peptide" evidence="2">
    <location>
        <begin position="1"/>
        <end position="19"/>
    </location>
</feature>
<sequence length="224" mass="24876">MTKHSIIAAAFLLTTPLFAAPQAKPDHLATVLAQMDAASARFKSAQADLTQDTYERVVKDTTTDKGSLYFERKGTSTEMGLRLDPPTTRFVDFKNGVVRVFDPGPNTITEIRSAQAATYLAIAFGGSGKDLAKTWDITDKGTEQLDGISVEHLDLVSKDPTVRQNFSHIEIWVDPTRAISIKQIIFFPGGNTKTSHYTHIRYNEKVNTAPYAIKTNKETKIDRR</sequence>
<dbReference type="SUPFAM" id="SSF89392">
    <property type="entry name" value="Prokaryotic lipoproteins and lipoprotein localization factors"/>
    <property type="match status" value="1"/>
</dbReference>
<evidence type="ECO:0000313" key="4">
    <source>
        <dbReference type="Proteomes" id="UP000199024"/>
    </source>
</evidence>
<keyword evidence="3" id="KW-0449">Lipoprotein</keyword>